<dbReference type="GO" id="GO:0003676">
    <property type="term" value="F:nucleic acid binding"/>
    <property type="evidence" value="ECO:0007669"/>
    <property type="project" value="InterPro"/>
</dbReference>
<evidence type="ECO:0000259" key="2">
    <source>
        <dbReference type="PROSITE" id="PS50126"/>
    </source>
</evidence>
<dbReference type="Pfam" id="PF13509">
    <property type="entry name" value="S1_2"/>
    <property type="match status" value="1"/>
</dbReference>
<dbReference type="SUPFAM" id="SSF50249">
    <property type="entry name" value="Nucleic acid-binding proteins"/>
    <property type="match status" value="1"/>
</dbReference>
<evidence type="ECO:0000313" key="4">
    <source>
        <dbReference type="Proteomes" id="UP000285120"/>
    </source>
</evidence>
<feature type="domain" description="S1 motif" evidence="2">
    <location>
        <begin position="152"/>
        <end position="212"/>
    </location>
</feature>
<gene>
    <name evidence="3" type="ORF">ATL39_3171</name>
</gene>
<dbReference type="PANTHER" id="PTHR37296">
    <property type="entry name" value="CONSERVED VIRULENCE FACTOR B"/>
    <property type="match status" value="1"/>
</dbReference>
<dbReference type="InterPro" id="IPR014464">
    <property type="entry name" value="CvfB_fam"/>
</dbReference>
<organism evidence="3 4">
    <name type="scientific">Sinobaca qinghaiensis</name>
    <dbReference type="NCBI Taxonomy" id="342944"/>
    <lineage>
        <taxon>Bacteria</taxon>
        <taxon>Bacillati</taxon>
        <taxon>Bacillota</taxon>
        <taxon>Bacilli</taxon>
        <taxon>Bacillales</taxon>
        <taxon>Sporolactobacillaceae</taxon>
        <taxon>Sinobaca</taxon>
    </lineage>
</organism>
<sequence length="291" mass="32934">MRELGSVQFCDVIGEENQGFVLERGKDQFFMPYVDAEEDTEVGEEAEVFLYQNKEGSYLATSYLPQVTVSSYGWSTVADVIPKLGVFVHIGLKKDMLVSKDNLPVLQEVWPKRGDKLFVKLHQDPRGRLFAVPADEDIIMDSSEEAPEDIQNQSVKGHVYRASKVGSFLWTEERYRAFLHHSESERELRLGEKAECRVIGLKEDGTINVSLRPMKVEGMDRDAEAILIYLTRNGGEMPFTDKSGPEDIYDTFGISKAAFKRAVGRLLKKQLIVQTPGQSIRFNTEKENSAE</sequence>
<dbReference type="InterPro" id="IPR036388">
    <property type="entry name" value="WH-like_DNA-bd_sf"/>
</dbReference>
<evidence type="ECO:0000256" key="1">
    <source>
        <dbReference type="PIRNR" id="PIRNR012524"/>
    </source>
</evidence>
<dbReference type="InterPro" id="IPR003029">
    <property type="entry name" value="S1_domain"/>
</dbReference>
<keyword evidence="4" id="KW-1185">Reference proteome</keyword>
<dbReference type="InterPro" id="IPR039566">
    <property type="entry name" value="CvfB_S1_st"/>
</dbReference>
<dbReference type="AlphaFoldDB" id="A0A419UX99"/>
<accession>A0A419UX99</accession>
<dbReference type="OrthoDB" id="9801597at2"/>
<dbReference type="PROSITE" id="PS50126">
    <property type="entry name" value="S1"/>
    <property type="match status" value="1"/>
</dbReference>
<comment type="caution">
    <text evidence="3">The sequence shown here is derived from an EMBL/GenBank/DDBJ whole genome shotgun (WGS) entry which is preliminary data.</text>
</comment>
<dbReference type="InterPro" id="IPR048587">
    <property type="entry name" value="CvfB_S1_3rd"/>
</dbReference>
<dbReference type="RefSeq" id="WP_120194299.1">
    <property type="nucleotide sequence ID" value="NZ_RAPK01000011.1"/>
</dbReference>
<dbReference type="Pfam" id="PF17783">
    <property type="entry name" value="WHD_CvfB"/>
    <property type="match status" value="1"/>
</dbReference>
<comment type="similarity">
    <text evidence="1">Belongs to the CvfB family.</text>
</comment>
<dbReference type="EMBL" id="RAPK01000011">
    <property type="protein sequence ID" value="RKD69744.1"/>
    <property type="molecule type" value="Genomic_DNA"/>
</dbReference>
<dbReference type="InterPro" id="IPR048588">
    <property type="entry name" value="CvfB_S1_2nd"/>
</dbReference>
<name>A0A419UX99_9BACL</name>
<proteinExistence type="inferred from homology"/>
<evidence type="ECO:0000313" key="3">
    <source>
        <dbReference type="EMBL" id="RKD69744.1"/>
    </source>
</evidence>
<protein>
    <recommendedName>
        <fullName evidence="2">S1 motif domain-containing protein</fullName>
    </recommendedName>
</protein>
<dbReference type="Gene3D" id="2.40.50.140">
    <property type="entry name" value="Nucleic acid-binding proteins"/>
    <property type="match status" value="2"/>
</dbReference>
<dbReference type="InterPro" id="IPR012340">
    <property type="entry name" value="NA-bd_OB-fold"/>
</dbReference>
<dbReference type="InterPro" id="IPR040764">
    <property type="entry name" value="CvfB_WH"/>
</dbReference>
<dbReference type="Pfam" id="PF21191">
    <property type="entry name" value="CvfB_1st"/>
    <property type="match status" value="1"/>
</dbReference>
<dbReference type="PIRSF" id="PIRSF012524">
    <property type="entry name" value="YitL_S1"/>
    <property type="match status" value="1"/>
</dbReference>
<reference evidence="3 4" key="1">
    <citation type="submission" date="2018-09" db="EMBL/GenBank/DDBJ databases">
        <title>Genomic Encyclopedia of Archaeal and Bacterial Type Strains, Phase II (KMG-II): from individual species to whole genera.</title>
        <authorList>
            <person name="Goeker M."/>
        </authorList>
    </citation>
    <scope>NUCLEOTIDE SEQUENCE [LARGE SCALE GENOMIC DNA]</scope>
    <source>
        <strain evidence="3 4">DSM 17008</strain>
    </source>
</reference>
<dbReference type="PANTHER" id="PTHR37296:SF1">
    <property type="entry name" value="CONSERVED VIRULENCE FACTOR B"/>
    <property type="match status" value="1"/>
</dbReference>
<dbReference type="Gene3D" id="1.10.10.10">
    <property type="entry name" value="Winged helix-like DNA-binding domain superfamily/Winged helix DNA-binding domain"/>
    <property type="match status" value="1"/>
</dbReference>
<dbReference type="Pfam" id="PF21543">
    <property type="entry name" value="CvfB_2nd"/>
    <property type="match status" value="1"/>
</dbReference>
<dbReference type="Proteomes" id="UP000285120">
    <property type="component" value="Unassembled WGS sequence"/>
</dbReference>